<reference evidence="2 3" key="1">
    <citation type="submission" date="2020-06" db="EMBL/GenBank/DDBJ databases">
        <title>Transcriptomic and genomic resources for Thalictrum thalictroides and T. hernandezii: Facilitating candidate gene discovery in an emerging model plant lineage.</title>
        <authorList>
            <person name="Arias T."/>
            <person name="Riano-Pachon D.M."/>
            <person name="Di Stilio V.S."/>
        </authorList>
    </citation>
    <scope>NUCLEOTIDE SEQUENCE [LARGE SCALE GENOMIC DNA]</scope>
    <source>
        <strain evidence="3">cv. WT478/WT964</strain>
        <tissue evidence="2">Leaves</tissue>
    </source>
</reference>
<comment type="caution">
    <text evidence="2">The sequence shown here is derived from an EMBL/GenBank/DDBJ whole genome shotgun (WGS) entry which is preliminary data.</text>
</comment>
<protein>
    <recommendedName>
        <fullName evidence="4">Reverse transcriptase domain-containing protein</fullName>
    </recommendedName>
</protein>
<feature type="region of interest" description="Disordered" evidence="1">
    <location>
        <begin position="100"/>
        <end position="130"/>
    </location>
</feature>
<feature type="compositionally biased region" description="Basic and acidic residues" evidence="1">
    <location>
        <begin position="1"/>
        <end position="16"/>
    </location>
</feature>
<evidence type="ECO:0000313" key="3">
    <source>
        <dbReference type="Proteomes" id="UP000554482"/>
    </source>
</evidence>
<dbReference type="EMBL" id="JABWDY010030974">
    <property type="protein sequence ID" value="KAF5185234.1"/>
    <property type="molecule type" value="Genomic_DNA"/>
</dbReference>
<feature type="region of interest" description="Disordered" evidence="1">
    <location>
        <begin position="1"/>
        <end position="21"/>
    </location>
</feature>
<dbReference type="OrthoDB" id="1752268at2759"/>
<evidence type="ECO:0000256" key="1">
    <source>
        <dbReference type="SAM" id="MobiDB-lite"/>
    </source>
</evidence>
<accession>A0A7J6VJG2</accession>
<feature type="non-terminal residue" evidence="2">
    <location>
        <position position="1"/>
    </location>
</feature>
<proteinExistence type="predicted"/>
<dbReference type="PANTHER" id="PTHR33240:SF15">
    <property type="entry name" value="GAG-PRO-LIKE PROTEIN"/>
    <property type="match status" value="1"/>
</dbReference>
<gene>
    <name evidence="2" type="ORF">FRX31_025179</name>
</gene>
<dbReference type="Proteomes" id="UP000554482">
    <property type="component" value="Unassembled WGS sequence"/>
</dbReference>
<dbReference type="PANTHER" id="PTHR33240">
    <property type="entry name" value="OS08G0508500 PROTEIN"/>
    <property type="match status" value="1"/>
</dbReference>
<sequence length="352" mass="40196">MINKAVKDQQSRDANIHKLTSLSRDNSPLSIRIQTAVHNPDLKPPALEHYNDVDGAIKWDKDGLYHSIVMDPPLTKNDLYLRAQKHVKWEEDENNRKKRDYVAKDISGSRNNKHPDNNKIGNGGDKTQQNRDFKPFVMELTPLNTAYAVIYEHIKDKGLITPPPPLKESTKTTRDKSKRCKVHDDYGHDTEDCHYLRRNIERLVQRGLLDKYLLNKTPKSTLAITIHNVINACFARVSTLSRRQVKNAHRDKTKYLREYYYVNQLNFLKDLIGVFCPHNDALVITAWVAMWRVQRIMVDAGSSASILFSNCYSQMQLAGDLIIPEDNPVVGFDGTAAKAVGRISLTINVGHK</sequence>
<name>A0A7J6VJG2_THATH</name>
<keyword evidence="3" id="KW-1185">Reference proteome</keyword>
<evidence type="ECO:0000313" key="2">
    <source>
        <dbReference type="EMBL" id="KAF5185234.1"/>
    </source>
</evidence>
<dbReference type="AlphaFoldDB" id="A0A7J6VJG2"/>
<organism evidence="2 3">
    <name type="scientific">Thalictrum thalictroides</name>
    <name type="common">Rue-anemone</name>
    <name type="synonym">Anemone thalictroides</name>
    <dbReference type="NCBI Taxonomy" id="46969"/>
    <lineage>
        <taxon>Eukaryota</taxon>
        <taxon>Viridiplantae</taxon>
        <taxon>Streptophyta</taxon>
        <taxon>Embryophyta</taxon>
        <taxon>Tracheophyta</taxon>
        <taxon>Spermatophyta</taxon>
        <taxon>Magnoliopsida</taxon>
        <taxon>Ranunculales</taxon>
        <taxon>Ranunculaceae</taxon>
        <taxon>Thalictroideae</taxon>
        <taxon>Thalictrum</taxon>
    </lineage>
</organism>
<evidence type="ECO:0008006" key="4">
    <source>
        <dbReference type="Google" id="ProtNLM"/>
    </source>
</evidence>